<evidence type="ECO:0000313" key="10">
    <source>
        <dbReference type="EMBL" id="CAI3997793.1"/>
    </source>
</evidence>
<dbReference type="Pfam" id="PF01855">
    <property type="entry name" value="POR_N"/>
    <property type="match status" value="1"/>
</dbReference>
<evidence type="ECO:0000313" key="12">
    <source>
        <dbReference type="EMBL" id="CAL4785105.1"/>
    </source>
</evidence>
<dbReference type="InterPro" id="IPR022367">
    <property type="entry name" value="2-oxoacid/accept_OxRdtase_asu"/>
</dbReference>
<evidence type="ECO:0000256" key="6">
    <source>
        <dbReference type="ARBA" id="ARBA00023014"/>
    </source>
</evidence>
<dbReference type="Pfam" id="PF00571">
    <property type="entry name" value="CBS"/>
    <property type="match status" value="2"/>
</dbReference>
<evidence type="ECO:0000256" key="2">
    <source>
        <dbReference type="ARBA" id="ARBA00022485"/>
    </source>
</evidence>
<keyword evidence="2" id="KW-0004">4Fe-4S</keyword>
<evidence type="ECO:0000256" key="8">
    <source>
        <dbReference type="SAM" id="MobiDB-lite"/>
    </source>
</evidence>
<evidence type="ECO:0000256" key="1">
    <source>
        <dbReference type="ARBA" id="ARBA00022448"/>
    </source>
</evidence>
<dbReference type="InterPro" id="IPR011766">
    <property type="entry name" value="TPP_enzyme_TPP-bd"/>
</dbReference>
<dbReference type="InterPro" id="IPR009014">
    <property type="entry name" value="Transketo_C/PFOR_II"/>
</dbReference>
<dbReference type="OrthoDB" id="430932at2759"/>
<keyword evidence="6" id="KW-0411">Iron-sulfur</keyword>
<dbReference type="PROSITE" id="PS51371">
    <property type="entry name" value="CBS"/>
    <property type="match status" value="2"/>
</dbReference>
<dbReference type="FunFam" id="3.40.50.970:FF:000022">
    <property type="entry name" value="2-oxoglutarate ferredoxin oxidoreductase alpha subunit"/>
    <property type="match status" value="1"/>
</dbReference>
<feature type="domain" description="CBS" evidence="9">
    <location>
        <begin position="358"/>
        <end position="414"/>
    </location>
</feature>
<name>A0A9P1CVN2_9DINO</name>
<dbReference type="SUPFAM" id="SSF52922">
    <property type="entry name" value="TK C-terminal domain-like"/>
    <property type="match status" value="1"/>
</dbReference>
<dbReference type="Gene3D" id="3.10.580.10">
    <property type="entry name" value="CBS-domain"/>
    <property type="match status" value="1"/>
</dbReference>
<keyword evidence="13" id="KW-1185">Reference proteome</keyword>
<dbReference type="CDD" id="cd09836">
    <property type="entry name" value="CBS_pair_arch"/>
    <property type="match status" value="1"/>
</dbReference>
<reference evidence="10" key="1">
    <citation type="submission" date="2022-10" db="EMBL/GenBank/DDBJ databases">
        <authorList>
            <person name="Chen Y."/>
            <person name="Dougan E. K."/>
            <person name="Chan C."/>
            <person name="Rhodes N."/>
            <person name="Thang M."/>
        </authorList>
    </citation>
    <scope>NUCLEOTIDE SEQUENCE</scope>
</reference>
<dbReference type="EMBL" id="CAMXCT030002380">
    <property type="protein sequence ID" value="CAL4785105.1"/>
    <property type="molecule type" value="Genomic_DNA"/>
</dbReference>
<evidence type="ECO:0000256" key="7">
    <source>
        <dbReference type="PROSITE-ProRule" id="PRU00703"/>
    </source>
</evidence>
<dbReference type="Pfam" id="PF01558">
    <property type="entry name" value="POR"/>
    <property type="match status" value="1"/>
</dbReference>
<dbReference type="NCBIfam" id="TIGR03710">
    <property type="entry name" value="OAFO_sf"/>
    <property type="match status" value="1"/>
</dbReference>
<dbReference type="InterPro" id="IPR046342">
    <property type="entry name" value="CBS_dom_sf"/>
</dbReference>
<evidence type="ECO:0000259" key="9">
    <source>
        <dbReference type="PROSITE" id="PS51371"/>
    </source>
</evidence>
<feature type="compositionally biased region" description="Basic and acidic residues" evidence="8">
    <location>
        <begin position="276"/>
        <end position="295"/>
    </location>
</feature>
<dbReference type="GO" id="GO:0045333">
    <property type="term" value="P:cellular respiration"/>
    <property type="evidence" value="ECO:0007669"/>
    <property type="project" value="UniProtKB-ARBA"/>
</dbReference>
<dbReference type="Gene3D" id="3.40.50.920">
    <property type="match status" value="1"/>
</dbReference>
<keyword evidence="4" id="KW-0560">Oxidoreductase</keyword>
<dbReference type="CDD" id="cd07034">
    <property type="entry name" value="TPP_PYR_PFOR_IOR-alpha_like"/>
    <property type="match status" value="1"/>
</dbReference>
<dbReference type="GO" id="GO:0051539">
    <property type="term" value="F:4 iron, 4 sulfur cluster binding"/>
    <property type="evidence" value="ECO:0007669"/>
    <property type="project" value="UniProtKB-KW"/>
</dbReference>
<feature type="domain" description="CBS" evidence="9">
    <location>
        <begin position="422"/>
        <end position="467"/>
    </location>
</feature>
<dbReference type="CDD" id="cd03375">
    <property type="entry name" value="TPP_OGFOR"/>
    <property type="match status" value="1"/>
</dbReference>
<dbReference type="SUPFAM" id="SSF53323">
    <property type="entry name" value="Pyruvate-ferredoxin oxidoreductase, PFOR, domain III"/>
    <property type="match status" value="1"/>
</dbReference>
<dbReference type="Pfam" id="PF02775">
    <property type="entry name" value="TPP_enzyme_C"/>
    <property type="match status" value="1"/>
</dbReference>
<evidence type="ECO:0000256" key="5">
    <source>
        <dbReference type="ARBA" id="ARBA00023004"/>
    </source>
</evidence>
<dbReference type="SMART" id="SM00116">
    <property type="entry name" value="CBS"/>
    <property type="match status" value="2"/>
</dbReference>
<evidence type="ECO:0000313" key="13">
    <source>
        <dbReference type="Proteomes" id="UP001152797"/>
    </source>
</evidence>
<dbReference type="InterPro" id="IPR029061">
    <property type="entry name" value="THDP-binding"/>
</dbReference>
<dbReference type="SUPFAM" id="SSF54631">
    <property type="entry name" value="CBS-domain pair"/>
    <property type="match status" value="1"/>
</dbReference>
<evidence type="ECO:0000256" key="3">
    <source>
        <dbReference type="ARBA" id="ARBA00022982"/>
    </source>
</evidence>
<dbReference type="Proteomes" id="UP001152797">
    <property type="component" value="Unassembled WGS sequence"/>
</dbReference>
<dbReference type="EMBL" id="CAMXCT010002380">
    <property type="protein sequence ID" value="CAI3997793.1"/>
    <property type="molecule type" value="Genomic_DNA"/>
</dbReference>
<dbReference type="PANTHER" id="PTHR48084:SF4">
    <property type="entry name" value="2-OXOGLUTARATE OXIDOREDUCTASE SUBUNIT KORB"/>
    <property type="match status" value="1"/>
</dbReference>
<dbReference type="PANTHER" id="PTHR48084">
    <property type="entry name" value="2-OXOGLUTARATE OXIDOREDUCTASE SUBUNIT KORB-RELATED"/>
    <property type="match status" value="1"/>
</dbReference>
<reference evidence="11" key="2">
    <citation type="submission" date="2024-04" db="EMBL/GenBank/DDBJ databases">
        <authorList>
            <person name="Chen Y."/>
            <person name="Shah S."/>
            <person name="Dougan E. K."/>
            <person name="Thang M."/>
            <person name="Chan C."/>
        </authorList>
    </citation>
    <scope>NUCLEOTIDE SEQUENCE [LARGE SCALE GENOMIC DNA]</scope>
</reference>
<dbReference type="InterPro" id="IPR000644">
    <property type="entry name" value="CBS_dom"/>
</dbReference>
<dbReference type="InterPro" id="IPR002869">
    <property type="entry name" value="Pyrv_flavodox_OxRed_cen"/>
</dbReference>
<dbReference type="Gene3D" id="3.40.920.10">
    <property type="entry name" value="Pyruvate-ferredoxin oxidoreductase, PFOR, domain III"/>
    <property type="match status" value="1"/>
</dbReference>
<accession>A0A9P1CVN2</accession>
<dbReference type="GO" id="GO:0016625">
    <property type="term" value="F:oxidoreductase activity, acting on the aldehyde or oxo group of donors, iron-sulfur protein as acceptor"/>
    <property type="evidence" value="ECO:0007669"/>
    <property type="project" value="UniProtKB-ARBA"/>
</dbReference>
<sequence>MGDKLESNVAPLGAEEYIEQAHFFGMLAERLAENAPAQEVLQSVREEVLATTKLPLAIDFLLSELRHAGVMGTAMAQLGHYFTPLQAYIMAEGENERGRFDMRIGLEVLSQEAAYRGGVAEGGRREPTLQGLFFYQFEVLCRNRLGYDRGLEAVAGDPAYPDAWRQWILASRHQVGIVDIADLIYVHSEHARKRGGSGEGIVLFGDREGRIALANRTKDPAYLFNSLHRQLGYPEPPRPRPIDPEESAIPQMARRLEQLEKRIQLLEEEQRGGFDLSKFYEKPGDGRASTSERDTSGFLPSGAYATPDACRPCRAATNRPHARRAKPPPAWMPPRRRLPAAPAVDFQLSLQAETIRSVYPETPVAVEPTVPVSEVVRLMQAQKTGAVLVVENDRLVGVFTERDVLKLLAEKADLDGPVSAVMSDDPTTVTDSDTVGEAIKRMSEGGYRHLPVVSASDTQAPAGMVDVAPDTAGPIATRADATDEDPMSTVAEKPIEELTEATVRFCGDSGDGMQLAGTQFTTTSALAGNDVATFPDFPAEIRAPRGTKAGVSGFQVHFSSQEIYTPGDTVDALVAMNPAALVTNLGDLRDGGILVVNESAFDKKGLELAGYEGNPIEDVALSQLEEKYKVYKVDMTKLVRDAVKEFGLSTKEADRCRNFFAMGLVFWIYGRSPEPTLRFIETKFAKRPDVVNANTAALKAGYAYGETVEAFDTQFHVPKAELEPGTYRSIMGNTALSWGLVAAAKVSNKRLFLGAYPITPASDILHELCKHKHFDVLTFQAEDEIAAMTSTIGASFAGAMAVTASSGPGIALKGEALGLAVMMELPMIVISVQRGGPSTGLPTKTEQSDLFQAVFGRNGECPMPVISASSPGDCFDVAQEAWRLATRYMTPVFLMTDGYIANGSEPWKIPKAADLAKIEIEHPTSPDNGDAFYPYQRNERLARPWALPGTAGLEHRLGGLEKQDTTGNVSYDPDNHQHMVDTRATKVANIADDIPEQAVDGPESGDLLVVSWGGTYGSCLSATRLARKQGKSVAHAHLRYINPMPKNLGALLGSYKKVLVPELNTGQLRMLLRDKYLIDAIGFNKVQGKPFSVGELVTKISELAWRPPPITAMSVDLSLPVLKPTDFASDQDVRWCPGCGDYSILAQMKKVMPTLGIPREQIVFISGIGCSSRFPYYMNTYGLHTIHGRAPAVATGLKTVRPDLHVWVITGDGDGLSIGGNHLMHCIRRNMDLNIVLFNNRIYGLTKGQYSPTSPLGQRTKSTPMGAIDNPLHPLSIAIGAEATFVARSIDTNIKHLGETLKRAAEHTGTAFIEVYQNCNVFNDGAWDYAKDRDTKEDTTLTLEHGKPLIFGKERDKGIRLNGLEPEVVQLGKGITEDDLLFHDEKCPEPSLAYLLSRMRYEDGFPEPIGVFRAVDAPRYDELVNDQIEVATKEKGAGDLDALFNSGETWTVA</sequence>
<protein>
    <submittedName>
        <fullName evidence="12">2-oxoglutarate oxidoreductase subunit KorA (Alpha-ketoglutarate oxidoreductase subunit alpha/gamma) (KG oxidoreductase subunit alpha/gamma) (KGO subunit alpha/gamma) (KOR subunit alpha/gamma)</fullName>
    </submittedName>
</protein>
<dbReference type="SUPFAM" id="SSF52518">
    <property type="entry name" value="Thiamin diphosphate-binding fold (THDP-binding)"/>
    <property type="match status" value="2"/>
</dbReference>
<proteinExistence type="predicted"/>
<evidence type="ECO:0000313" key="11">
    <source>
        <dbReference type="EMBL" id="CAL1151168.1"/>
    </source>
</evidence>
<dbReference type="EMBL" id="CAMXCT020002380">
    <property type="protein sequence ID" value="CAL1151168.1"/>
    <property type="molecule type" value="Genomic_DNA"/>
</dbReference>
<evidence type="ECO:0000256" key="4">
    <source>
        <dbReference type="ARBA" id="ARBA00023002"/>
    </source>
</evidence>
<dbReference type="InterPro" id="IPR019752">
    <property type="entry name" value="Pyrv/ketoisovalerate_OxRed_cat"/>
</dbReference>
<keyword evidence="7" id="KW-0129">CBS domain</keyword>
<dbReference type="Gene3D" id="3.40.50.970">
    <property type="match status" value="2"/>
</dbReference>
<comment type="caution">
    <text evidence="10">The sequence shown here is derived from an EMBL/GenBank/DDBJ whole genome shotgun (WGS) entry which is preliminary data.</text>
</comment>
<keyword evidence="5" id="KW-0408">Iron</keyword>
<dbReference type="InterPro" id="IPR051457">
    <property type="entry name" value="2-oxoacid:Fd_oxidoreductase"/>
</dbReference>
<dbReference type="InterPro" id="IPR002880">
    <property type="entry name" value="Pyrv_Fd/Flavodoxin_OxRdtase_N"/>
</dbReference>
<dbReference type="GO" id="GO:0030976">
    <property type="term" value="F:thiamine pyrophosphate binding"/>
    <property type="evidence" value="ECO:0007669"/>
    <property type="project" value="InterPro"/>
</dbReference>
<gene>
    <name evidence="10" type="ORF">C1SCF055_LOCUS24139</name>
</gene>
<organism evidence="10">
    <name type="scientific">Cladocopium goreaui</name>
    <dbReference type="NCBI Taxonomy" id="2562237"/>
    <lineage>
        <taxon>Eukaryota</taxon>
        <taxon>Sar</taxon>
        <taxon>Alveolata</taxon>
        <taxon>Dinophyceae</taxon>
        <taxon>Suessiales</taxon>
        <taxon>Symbiodiniaceae</taxon>
        <taxon>Cladocopium</taxon>
    </lineage>
</organism>
<keyword evidence="3" id="KW-0249">Electron transport</keyword>
<keyword evidence="1" id="KW-0813">Transport</keyword>
<feature type="region of interest" description="Disordered" evidence="8">
    <location>
        <begin position="276"/>
        <end position="335"/>
    </location>
</feature>
<keyword evidence="2" id="KW-0479">Metal-binding</keyword>